<feature type="compositionally biased region" description="Basic residues" evidence="1">
    <location>
        <begin position="144"/>
        <end position="166"/>
    </location>
</feature>
<keyword evidence="2" id="KW-0812">Transmembrane</keyword>
<sequence length="526" mass="58495">MDEKKAEYVAVPTTDYQHPPTPTPAPCSHCTNGAQPCRRRRFCYVKALLIGGAVALLTYNAVSHWTSSSQHTDQVALEHASSPFDVKHPVGNFGYPKDAPGYEQVDELADFMSSLQTTLAPHHKPQFAPECCPHHPTTKDVKKGDHHKHKKQHHHHHKHHHHKHQHQQRDMENLPSFEHRHRRTPMPRRDQPHHDEPKGCPCAAPPPPPPPPSDVKKEEGKEHQLIQRFQGPPPHSFCPPNVELNATSTVYSFSPEEFNRAALYIGHGFVDSGDVYFTKSGNKNINDIKVKVTVLHGSDSARDKVTLSAFDHDGQYVVEMRRDLPRHPFKREDNKLPPGAPGDLCVKYKVEVILPAALESFEEFDLRAKDAHVGSCSGLQTVVFDRFIAGVGRGYLNFGGLNAQFAKLGVLSGHIRGNYSASKKLAAGVLHGTTEFTAKPIVEETRITSIVGRGQASVKVPANVYEGGFVVHSSHQGTPAVQAPNPKDLHITKYRHDLKKGYYKADDTGSFIAIHNRHGETKLTFA</sequence>
<dbReference type="EMBL" id="JARTCD010000034">
    <property type="protein sequence ID" value="KAJ8657060.1"/>
    <property type="molecule type" value="Genomic_DNA"/>
</dbReference>
<accession>A0AAD7V2I7</accession>
<protein>
    <submittedName>
        <fullName evidence="3">Uncharacterized protein</fullName>
    </submittedName>
</protein>
<keyword evidence="2" id="KW-0472">Membrane</keyword>
<feature type="compositionally biased region" description="Pro residues" evidence="1">
    <location>
        <begin position="203"/>
        <end position="213"/>
    </location>
</feature>
<evidence type="ECO:0000256" key="2">
    <source>
        <dbReference type="SAM" id="Phobius"/>
    </source>
</evidence>
<dbReference type="Proteomes" id="UP001234581">
    <property type="component" value="Unassembled WGS sequence"/>
</dbReference>
<feature type="compositionally biased region" description="Basic and acidic residues" evidence="1">
    <location>
        <begin position="187"/>
        <end position="198"/>
    </location>
</feature>
<evidence type="ECO:0000256" key="1">
    <source>
        <dbReference type="SAM" id="MobiDB-lite"/>
    </source>
</evidence>
<keyword evidence="2" id="KW-1133">Transmembrane helix</keyword>
<keyword evidence="4" id="KW-1185">Reference proteome</keyword>
<gene>
    <name evidence="3" type="ORF">O0I10_007139</name>
</gene>
<dbReference type="GeneID" id="83214548"/>
<dbReference type="AlphaFoldDB" id="A0AAD7V2I7"/>
<dbReference type="RefSeq" id="XP_058341973.1">
    <property type="nucleotide sequence ID" value="XM_058487158.1"/>
</dbReference>
<name>A0AAD7V2I7_9FUNG</name>
<comment type="caution">
    <text evidence="3">The sequence shown here is derived from an EMBL/GenBank/DDBJ whole genome shotgun (WGS) entry which is preliminary data.</text>
</comment>
<reference evidence="3 4" key="1">
    <citation type="submission" date="2023-03" db="EMBL/GenBank/DDBJ databases">
        <title>Genome sequence of Lichtheimia ornata CBS 291.66.</title>
        <authorList>
            <person name="Mohabir J.T."/>
            <person name="Shea T.P."/>
            <person name="Kurbessoian T."/>
            <person name="Berby B."/>
            <person name="Fontaine J."/>
            <person name="Livny J."/>
            <person name="Gnirke A."/>
            <person name="Stajich J.E."/>
            <person name="Cuomo C.A."/>
        </authorList>
    </citation>
    <scope>NUCLEOTIDE SEQUENCE [LARGE SCALE GENOMIC DNA]</scope>
    <source>
        <strain evidence="3">CBS 291.66</strain>
    </source>
</reference>
<organism evidence="3 4">
    <name type="scientific">Lichtheimia ornata</name>
    <dbReference type="NCBI Taxonomy" id="688661"/>
    <lineage>
        <taxon>Eukaryota</taxon>
        <taxon>Fungi</taxon>
        <taxon>Fungi incertae sedis</taxon>
        <taxon>Mucoromycota</taxon>
        <taxon>Mucoromycotina</taxon>
        <taxon>Mucoromycetes</taxon>
        <taxon>Mucorales</taxon>
        <taxon>Lichtheimiaceae</taxon>
        <taxon>Lichtheimia</taxon>
    </lineage>
</organism>
<feature type="region of interest" description="Disordered" evidence="1">
    <location>
        <begin position="126"/>
        <end position="170"/>
    </location>
</feature>
<feature type="region of interest" description="Disordered" evidence="1">
    <location>
        <begin position="182"/>
        <end position="222"/>
    </location>
</feature>
<proteinExistence type="predicted"/>
<evidence type="ECO:0000313" key="4">
    <source>
        <dbReference type="Proteomes" id="UP001234581"/>
    </source>
</evidence>
<evidence type="ECO:0000313" key="3">
    <source>
        <dbReference type="EMBL" id="KAJ8657060.1"/>
    </source>
</evidence>
<feature type="transmembrane region" description="Helical" evidence="2">
    <location>
        <begin position="43"/>
        <end position="62"/>
    </location>
</feature>